<feature type="region of interest" description="Disordered" evidence="1">
    <location>
        <begin position="1"/>
        <end position="31"/>
    </location>
</feature>
<sequence length="216" mass="23797">MYYIGTPPLSLSSQPESPTTLRRPQPPEHSLASHSITIVNLSCPHSNIENHRSPSPGIEFYLLISSLPSSPTHLPGIPLLLTAYPSTTTTAGKPQRRHYTLLLRKSSAPTTCHHCDPDTPPPLHDRTIVTHAFPPPLATDGQKPHPLADDDSQPLHSEQFFELKQVFGRIKPQFQHWSIHLFSMSSIGEVSSVCGFSNMFLSLQAEVGALLVVYTV</sequence>
<evidence type="ECO:0000256" key="1">
    <source>
        <dbReference type="SAM" id="MobiDB-lite"/>
    </source>
</evidence>
<keyword evidence="3" id="KW-1185">Reference proteome</keyword>
<accession>A0AA35ZHE4</accession>
<name>A0AA35ZHE4_LACSI</name>
<evidence type="ECO:0000313" key="3">
    <source>
        <dbReference type="Proteomes" id="UP001177003"/>
    </source>
</evidence>
<feature type="compositionally biased region" description="Low complexity" evidence="1">
    <location>
        <begin position="1"/>
        <end position="21"/>
    </location>
</feature>
<dbReference type="AlphaFoldDB" id="A0AA35ZHE4"/>
<proteinExistence type="predicted"/>
<dbReference type="Proteomes" id="UP001177003">
    <property type="component" value="Chromosome 7"/>
</dbReference>
<gene>
    <name evidence="2" type="ORF">LSALG_LOCUS31310</name>
</gene>
<organism evidence="2 3">
    <name type="scientific">Lactuca saligna</name>
    <name type="common">Willowleaf lettuce</name>
    <dbReference type="NCBI Taxonomy" id="75948"/>
    <lineage>
        <taxon>Eukaryota</taxon>
        <taxon>Viridiplantae</taxon>
        <taxon>Streptophyta</taxon>
        <taxon>Embryophyta</taxon>
        <taxon>Tracheophyta</taxon>
        <taxon>Spermatophyta</taxon>
        <taxon>Magnoliopsida</taxon>
        <taxon>eudicotyledons</taxon>
        <taxon>Gunneridae</taxon>
        <taxon>Pentapetalae</taxon>
        <taxon>asterids</taxon>
        <taxon>campanulids</taxon>
        <taxon>Asterales</taxon>
        <taxon>Asteraceae</taxon>
        <taxon>Cichorioideae</taxon>
        <taxon>Cichorieae</taxon>
        <taxon>Lactucinae</taxon>
        <taxon>Lactuca</taxon>
    </lineage>
</organism>
<evidence type="ECO:0000313" key="2">
    <source>
        <dbReference type="EMBL" id="CAI9292218.1"/>
    </source>
</evidence>
<dbReference type="EMBL" id="OX465083">
    <property type="protein sequence ID" value="CAI9292218.1"/>
    <property type="molecule type" value="Genomic_DNA"/>
</dbReference>
<reference evidence="2" key="1">
    <citation type="submission" date="2023-04" db="EMBL/GenBank/DDBJ databases">
        <authorList>
            <person name="Vijverberg K."/>
            <person name="Xiong W."/>
            <person name="Schranz E."/>
        </authorList>
    </citation>
    <scope>NUCLEOTIDE SEQUENCE</scope>
</reference>
<protein>
    <submittedName>
        <fullName evidence="2">Uncharacterized protein</fullName>
    </submittedName>
</protein>